<organism evidence="3 4">
    <name type="scientific">Sungkyunkwania multivorans</name>
    <dbReference type="NCBI Taxonomy" id="1173618"/>
    <lineage>
        <taxon>Bacteria</taxon>
        <taxon>Pseudomonadati</taxon>
        <taxon>Bacteroidota</taxon>
        <taxon>Flavobacteriia</taxon>
        <taxon>Flavobacteriales</taxon>
        <taxon>Flavobacteriaceae</taxon>
        <taxon>Sungkyunkwania</taxon>
    </lineage>
</organism>
<dbReference type="PANTHER" id="PTHR30189">
    <property type="entry name" value="LPS-ASSEMBLY PROTEIN"/>
    <property type="match status" value="1"/>
</dbReference>
<dbReference type="InterPro" id="IPR050218">
    <property type="entry name" value="LptD"/>
</dbReference>
<evidence type="ECO:0000256" key="1">
    <source>
        <dbReference type="SAM" id="MobiDB-lite"/>
    </source>
</evidence>
<evidence type="ECO:0000259" key="2">
    <source>
        <dbReference type="Pfam" id="PF19838"/>
    </source>
</evidence>
<dbReference type="Pfam" id="PF19838">
    <property type="entry name" value="LptD_2"/>
    <property type="match status" value="1"/>
</dbReference>
<feature type="domain" description="LPS-assembly protein LptD central" evidence="2">
    <location>
        <begin position="242"/>
        <end position="714"/>
    </location>
</feature>
<proteinExistence type="predicted"/>
<dbReference type="InterPro" id="IPR045659">
    <property type="entry name" value="LptD_2"/>
</dbReference>
<keyword evidence="4" id="KW-1185">Reference proteome</keyword>
<accession>A0ABW3CX89</accession>
<reference evidence="4" key="1">
    <citation type="journal article" date="2019" name="Int. J. Syst. Evol. Microbiol.">
        <title>The Global Catalogue of Microorganisms (GCM) 10K type strain sequencing project: providing services to taxonomists for standard genome sequencing and annotation.</title>
        <authorList>
            <consortium name="The Broad Institute Genomics Platform"/>
            <consortium name="The Broad Institute Genome Sequencing Center for Infectious Disease"/>
            <person name="Wu L."/>
            <person name="Ma J."/>
        </authorList>
    </citation>
    <scope>NUCLEOTIDE SEQUENCE [LARGE SCALE GENOMIC DNA]</scope>
    <source>
        <strain evidence="4">CCUG 62952</strain>
    </source>
</reference>
<dbReference type="Proteomes" id="UP001596978">
    <property type="component" value="Unassembled WGS sequence"/>
</dbReference>
<evidence type="ECO:0000313" key="3">
    <source>
        <dbReference type="EMBL" id="MFD0862401.1"/>
    </source>
</evidence>
<dbReference type="RefSeq" id="WP_386407316.1">
    <property type="nucleotide sequence ID" value="NZ_JBHTJH010000005.1"/>
</dbReference>
<evidence type="ECO:0000313" key="4">
    <source>
        <dbReference type="Proteomes" id="UP001596978"/>
    </source>
</evidence>
<feature type="region of interest" description="Disordered" evidence="1">
    <location>
        <begin position="754"/>
        <end position="777"/>
    </location>
</feature>
<protein>
    <submittedName>
        <fullName evidence="3">LPS assembly protein LptD</fullName>
    </submittedName>
</protein>
<dbReference type="PANTHER" id="PTHR30189:SF1">
    <property type="entry name" value="LPS-ASSEMBLY PROTEIN LPTD"/>
    <property type="match status" value="1"/>
</dbReference>
<dbReference type="EMBL" id="JBHTJH010000005">
    <property type="protein sequence ID" value="MFD0862401.1"/>
    <property type="molecule type" value="Genomic_DNA"/>
</dbReference>
<gene>
    <name evidence="3" type="ORF">ACFQ1M_09270</name>
</gene>
<comment type="caution">
    <text evidence="3">The sequence shown here is derived from an EMBL/GenBank/DDBJ whole genome shotgun (WGS) entry which is preliminary data.</text>
</comment>
<sequence>MSLQKLGHTFTKIGYTPLQTTSRHILLSISFALFFAHGFSQEGQEKSFENKDKPKDSLNLSINEILPEIRTAEIDTTEVDSITQDSVTKKPLLEGKVHKEAKEYMRVSRKEGKLYLYDEAVVEYLQTKVEAGSIVLNYETNEVFAKGIRDSLGNYVQPPIFTQGGDVVEPDSILFNYDSKRALIWNSRTEQNDFKVFGDITKRENDSVVYIQNARFTTSKNLEDPDYYIRARRIKLVPKKKIVAGFSNMYIADVPTPIGLPFAYFPLQDEATAGFIFPTLGENNERGYFFQNGGYYFPISDYIDLAVLGDYYTNGSYGFRLESTYAWRYHYRGNFSYRFENLIRGERGFPNFSKSRIYNIVWTHSQDSKANPNSRFSASVRLGSSQFFRQSVNQLSTPNFLNNSLNSSISYSKTFSGYPSVNLSLTATHSQNTNTEIINMTLPTLQASVERIFPFAKRDSPKKGIIENINFQYNVRGENRIQTTDSLFLKSEMFEDARVGMQHSIPVSTNFKVAKHFSVSMGGTYTENWTLNTIRRNDFDPTLGASTIDTLNNFDAFRQYNFSASIGTTIYGTFDREKDGQDRKIKAIRHVMRPTVSYNINPAFDQYYDTYIIDADGNTAEFTRFEQSLFGTPSRTFSSSIGMALSNNFEAKVRDKDSTATEPKKIVLLNNLNFSTAYNIAADSLAWSPVRMNGNTAIFNSKMNINFGATFDPYALDNNNRRINTFNIDNGGSLFRLTSANVNVNYSFSSKSFESKKTDDDNLDNARNGGRSDDLFGEAQDFTDNRFFAKDDENEEEERPSLYKATIPWDLRLAYTITYSNAQRQNDISNNSLMFSGNVKLGTKWKVGASSGYDFKNKGFTFTQFRFERDLDSFRMNFNWVPFSARSSWYFFIGIKSNILRDLKYDKRREPDRRL</sequence>
<name>A0ABW3CX89_9FLAO</name>